<dbReference type="EMBL" id="MSZX01000003">
    <property type="protein sequence ID" value="OPA79187.1"/>
    <property type="molecule type" value="Genomic_DNA"/>
</dbReference>
<dbReference type="Gene3D" id="1.10.3720.10">
    <property type="entry name" value="MetI-like"/>
    <property type="match status" value="1"/>
</dbReference>
<comment type="caution">
    <text evidence="8">The sequence shown here is derived from an EMBL/GenBank/DDBJ whole genome shotgun (WGS) entry which is preliminary data.</text>
</comment>
<keyword evidence="4 6" id="KW-1133">Transmembrane helix</keyword>
<protein>
    <submittedName>
        <fullName evidence="8">Protein lplB</fullName>
    </submittedName>
</protein>
<dbReference type="Pfam" id="PF00528">
    <property type="entry name" value="BPD_transp_1"/>
    <property type="match status" value="1"/>
</dbReference>
<comment type="subcellular location">
    <subcellularLocation>
        <location evidence="6">Cell membrane</location>
        <topology evidence="6">Multi-pass membrane protein</topology>
    </subcellularLocation>
    <subcellularLocation>
        <location evidence="1">Membrane</location>
        <topology evidence="1">Multi-pass membrane protein</topology>
    </subcellularLocation>
</comment>
<organism evidence="8 9">
    <name type="scientific">Paenibacillus selenitireducens</name>
    <dbReference type="NCBI Taxonomy" id="1324314"/>
    <lineage>
        <taxon>Bacteria</taxon>
        <taxon>Bacillati</taxon>
        <taxon>Bacillota</taxon>
        <taxon>Bacilli</taxon>
        <taxon>Bacillales</taxon>
        <taxon>Paenibacillaceae</taxon>
        <taxon>Paenibacillus</taxon>
    </lineage>
</organism>
<keyword evidence="9" id="KW-1185">Reference proteome</keyword>
<dbReference type="GO" id="GO:0055085">
    <property type="term" value="P:transmembrane transport"/>
    <property type="evidence" value="ECO:0007669"/>
    <property type="project" value="InterPro"/>
</dbReference>
<keyword evidence="3 6" id="KW-0812">Transmembrane</keyword>
<dbReference type="PANTHER" id="PTHR43496">
    <property type="entry name" value="PROTEIN LPLB"/>
    <property type="match status" value="1"/>
</dbReference>
<sequence>MADTKKLLRRGIPMYIMILPGLLYFLLFRYLPMGAIVIAFQNYDPFNGFMHSEWVGLDHFARLFGEADFWRLLKNTLILSAMNLFLFFPAPIVLALMLNEARVRAFRKTVQTITYMPHFLSWVVVVGISVLLFATQEGAVNKLFVSLGWDRIELLTNPDYFRPLYTFMNIWKESGWSAIIFLATLASVDPTLYEAAVMDGASRWKQMLHVSLPALKHVILIMFILRLGQTMDTGFEQVLLMQNTLNIDVSDVFDTYVYRVGILSAEYSYTTAVGLFKSVVGLLLIIGANSFAKRKGEEGVY</sequence>
<feature type="transmembrane region" description="Helical" evidence="6">
    <location>
        <begin position="267"/>
        <end position="286"/>
    </location>
</feature>
<feature type="transmembrane region" description="Helical" evidence="6">
    <location>
        <begin position="12"/>
        <end position="40"/>
    </location>
</feature>
<dbReference type="PROSITE" id="PS50928">
    <property type="entry name" value="ABC_TM1"/>
    <property type="match status" value="1"/>
</dbReference>
<evidence type="ECO:0000313" key="9">
    <source>
        <dbReference type="Proteomes" id="UP000190188"/>
    </source>
</evidence>
<proteinExistence type="inferred from homology"/>
<dbReference type="GO" id="GO:0005886">
    <property type="term" value="C:plasma membrane"/>
    <property type="evidence" value="ECO:0007669"/>
    <property type="project" value="UniProtKB-SubCell"/>
</dbReference>
<dbReference type="STRING" id="1324314.BVG16_08815"/>
<dbReference type="SUPFAM" id="SSF161098">
    <property type="entry name" value="MetI-like"/>
    <property type="match status" value="1"/>
</dbReference>
<evidence type="ECO:0000256" key="2">
    <source>
        <dbReference type="ARBA" id="ARBA00022448"/>
    </source>
</evidence>
<dbReference type="OrthoDB" id="9785836at2"/>
<evidence type="ECO:0000256" key="5">
    <source>
        <dbReference type="ARBA" id="ARBA00023136"/>
    </source>
</evidence>
<evidence type="ECO:0000256" key="6">
    <source>
        <dbReference type="RuleBase" id="RU363032"/>
    </source>
</evidence>
<keyword evidence="2 6" id="KW-0813">Transport</keyword>
<dbReference type="InterPro" id="IPR000515">
    <property type="entry name" value="MetI-like"/>
</dbReference>
<evidence type="ECO:0000259" key="7">
    <source>
        <dbReference type="PROSITE" id="PS50928"/>
    </source>
</evidence>
<comment type="similarity">
    <text evidence="6">Belongs to the binding-protein-dependent transport system permease family.</text>
</comment>
<evidence type="ECO:0000313" key="8">
    <source>
        <dbReference type="EMBL" id="OPA79187.1"/>
    </source>
</evidence>
<evidence type="ECO:0000256" key="3">
    <source>
        <dbReference type="ARBA" id="ARBA00022692"/>
    </source>
</evidence>
<feature type="transmembrane region" description="Helical" evidence="6">
    <location>
        <begin position="175"/>
        <end position="195"/>
    </location>
</feature>
<evidence type="ECO:0000256" key="4">
    <source>
        <dbReference type="ARBA" id="ARBA00022989"/>
    </source>
</evidence>
<dbReference type="Proteomes" id="UP000190188">
    <property type="component" value="Unassembled WGS sequence"/>
</dbReference>
<dbReference type="AlphaFoldDB" id="A0A1T2XH19"/>
<feature type="transmembrane region" description="Helical" evidence="6">
    <location>
        <begin position="207"/>
        <end position="225"/>
    </location>
</feature>
<keyword evidence="5 6" id="KW-0472">Membrane</keyword>
<evidence type="ECO:0000256" key="1">
    <source>
        <dbReference type="ARBA" id="ARBA00004141"/>
    </source>
</evidence>
<gene>
    <name evidence="8" type="ORF">BVG16_08815</name>
</gene>
<name>A0A1T2XH19_9BACL</name>
<feature type="transmembrane region" description="Helical" evidence="6">
    <location>
        <begin position="77"/>
        <end position="98"/>
    </location>
</feature>
<accession>A0A1T2XH19</accession>
<dbReference type="CDD" id="cd06261">
    <property type="entry name" value="TM_PBP2"/>
    <property type="match status" value="1"/>
</dbReference>
<reference evidence="8 9" key="1">
    <citation type="submission" date="2017-01" db="EMBL/GenBank/DDBJ databases">
        <title>Genome analysis of Paenibacillus selenitrireducens ES3-24.</title>
        <authorList>
            <person name="Xu D."/>
            <person name="Yao R."/>
            <person name="Zheng S."/>
        </authorList>
    </citation>
    <scope>NUCLEOTIDE SEQUENCE [LARGE SCALE GENOMIC DNA]</scope>
    <source>
        <strain evidence="8 9">ES3-24</strain>
    </source>
</reference>
<dbReference type="RefSeq" id="WP_078498185.1">
    <property type="nucleotide sequence ID" value="NZ_MSZX01000003.1"/>
</dbReference>
<dbReference type="InterPro" id="IPR035906">
    <property type="entry name" value="MetI-like_sf"/>
</dbReference>
<dbReference type="PANTHER" id="PTHR43496:SF1">
    <property type="entry name" value="POLYGALACTURONAN_RHAMNOGALACTURONAN TRANSPORT SYSTEM PERMEASE PROTEIN YTEP"/>
    <property type="match status" value="1"/>
</dbReference>
<feature type="transmembrane region" description="Helical" evidence="6">
    <location>
        <begin position="119"/>
        <end position="136"/>
    </location>
</feature>
<feature type="domain" description="ABC transmembrane type-1" evidence="7">
    <location>
        <begin position="73"/>
        <end position="288"/>
    </location>
</feature>